<reference evidence="4 5" key="1">
    <citation type="submission" date="2018-08" db="EMBL/GenBank/DDBJ databases">
        <title>Aeromicrobium sp. M2KJ-4, whole genome shotgun sequence.</title>
        <authorList>
            <person name="Tuo L."/>
        </authorList>
    </citation>
    <scope>NUCLEOTIDE SEQUENCE [LARGE SCALE GENOMIC DNA]</scope>
    <source>
        <strain evidence="4 5">M2KJ-4</strain>
    </source>
</reference>
<feature type="chain" id="PRO_5016794404" evidence="3">
    <location>
        <begin position="28"/>
        <end position="94"/>
    </location>
</feature>
<evidence type="ECO:0000313" key="5">
    <source>
        <dbReference type="Proteomes" id="UP000265581"/>
    </source>
</evidence>
<gene>
    <name evidence="4" type="ORF">DX116_16770</name>
</gene>
<feature type="transmembrane region" description="Helical" evidence="2">
    <location>
        <begin position="43"/>
        <end position="67"/>
    </location>
</feature>
<organism evidence="4 5">
    <name type="scientific">Aeromicrobium endophyticum</name>
    <dbReference type="NCBI Taxonomy" id="2292704"/>
    <lineage>
        <taxon>Bacteria</taxon>
        <taxon>Bacillati</taxon>
        <taxon>Actinomycetota</taxon>
        <taxon>Actinomycetes</taxon>
        <taxon>Propionibacteriales</taxon>
        <taxon>Nocardioidaceae</taxon>
        <taxon>Aeromicrobium</taxon>
    </lineage>
</organism>
<dbReference type="AlphaFoldDB" id="A0A371P5C8"/>
<feature type="region of interest" description="Disordered" evidence="1">
    <location>
        <begin position="73"/>
        <end position="94"/>
    </location>
</feature>
<evidence type="ECO:0000256" key="2">
    <source>
        <dbReference type="SAM" id="Phobius"/>
    </source>
</evidence>
<sequence>MKTPARVLGLVLATVVTFIAGSGAAFADAPTGGAWPEGEGRSVLDTIILFGGGTAGLFIVVALFGLLTARNNYVPPSPGTEIETTSSDNSPAHH</sequence>
<protein>
    <submittedName>
        <fullName evidence="4">Uncharacterized protein</fullName>
    </submittedName>
</protein>
<keyword evidence="2" id="KW-0812">Transmembrane</keyword>
<name>A0A371P5C8_9ACTN</name>
<dbReference type="RefSeq" id="WP_147393700.1">
    <property type="nucleotide sequence ID" value="NZ_JBHSOI010000002.1"/>
</dbReference>
<evidence type="ECO:0000256" key="1">
    <source>
        <dbReference type="SAM" id="MobiDB-lite"/>
    </source>
</evidence>
<dbReference type="Proteomes" id="UP000265581">
    <property type="component" value="Unassembled WGS sequence"/>
</dbReference>
<evidence type="ECO:0000313" key="4">
    <source>
        <dbReference type="EMBL" id="REK70750.1"/>
    </source>
</evidence>
<accession>A0A371P5C8</accession>
<dbReference type="EMBL" id="QUBR01000002">
    <property type="protein sequence ID" value="REK70750.1"/>
    <property type="molecule type" value="Genomic_DNA"/>
</dbReference>
<evidence type="ECO:0000256" key="3">
    <source>
        <dbReference type="SAM" id="SignalP"/>
    </source>
</evidence>
<feature type="compositionally biased region" description="Polar residues" evidence="1">
    <location>
        <begin position="82"/>
        <end position="94"/>
    </location>
</feature>
<comment type="caution">
    <text evidence="4">The sequence shown here is derived from an EMBL/GenBank/DDBJ whole genome shotgun (WGS) entry which is preliminary data.</text>
</comment>
<keyword evidence="2" id="KW-0472">Membrane</keyword>
<keyword evidence="2" id="KW-1133">Transmembrane helix</keyword>
<keyword evidence="3" id="KW-0732">Signal</keyword>
<proteinExistence type="predicted"/>
<keyword evidence="5" id="KW-1185">Reference proteome</keyword>
<dbReference type="OrthoDB" id="3748118at2"/>
<feature type="signal peptide" evidence="3">
    <location>
        <begin position="1"/>
        <end position="27"/>
    </location>
</feature>